<evidence type="ECO:0000256" key="1">
    <source>
        <dbReference type="ARBA" id="ARBA00023015"/>
    </source>
</evidence>
<dbReference type="InterPro" id="IPR036388">
    <property type="entry name" value="WH-like_DNA-bd_sf"/>
</dbReference>
<evidence type="ECO:0000313" key="5">
    <source>
        <dbReference type="EMBL" id="MUN06119.1"/>
    </source>
</evidence>
<dbReference type="SMART" id="SM00418">
    <property type="entry name" value="HTH_ARSR"/>
    <property type="match status" value="1"/>
</dbReference>
<proteinExistence type="predicted"/>
<dbReference type="Gene3D" id="1.10.10.10">
    <property type="entry name" value="Winged helix-like DNA-binding domain superfamily/Winged helix DNA-binding domain"/>
    <property type="match status" value="1"/>
</dbReference>
<dbReference type="PRINTS" id="PR00778">
    <property type="entry name" value="HTHARSR"/>
</dbReference>
<reference evidence="5 6" key="1">
    <citation type="submission" date="2019-11" db="EMBL/GenBank/DDBJ databases">
        <title>Agromyces kandeliae sp. nov., isolated from mangrove soil.</title>
        <authorList>
            <person name="Wang R."/>
        </authorList>
    </citation>
    <scope>NUCLEOTIDE SEQUENCE [LARGE SCALE GENOMIC DNA]</scope>
    <source>
        <strain evidence="5 6">JCM 11431</strain>
    </source>
</reference>
<dbReference type="InterPro" id="IPR051081">
    <property type="entry name" value="HTH_MetalResp_TranReg"/>
</dbReference>
<dbReference type="InterPro" id="IPR011991">
    <property type="entry name" value="ArsR-like_HTH"/>
</dbReference>
<dbReference type="GO" id="GO:0003700">
    <property type="term" value="F:DNA-binding transcription factor activity"/>
    <property type="evidence" value="ECO:0007669"/>
    <property type="project" value="InterPro"/>
</dbReference>
<dbReference type="InterPro" id="IPR036390">
    <property type="entry name" value="WH_DNA-bd_sf"/>
</dbReference>
<dbReference type="RefSeq" id="WP_155840769.1">
    <property type="nucleotide sequence ID" value="NZ_BAAAIA010000006.1"/>
</dbReference>
<evidence type="ECO:0000259" key="4">
    <source>
        <dbReference type="PROSITE" id="PS50987"/>
    </source>
</evidence>
<feature type="domain" description="HTH arsR-type" evidence="4">
    <location>
        <begin position="1"/>
        <end position="85"/>
    </location>
</feature>
<dbReference type="PROSITE" id="PS50987">
    <property type="entry name" value="HTH_ARSR_2"/>
    <property type="match status" value="1"/>
</dbReference>
<dbReference type="EMBL" id="WODA01000004">
    <property type="protein sequence ID" value="MUN06119.1"/>
    <property type="molecule type" value="Genomic_DNA"/>
</dbReference>
<keyword evidence="2" id="KW-0238">DNA-binding</keyword>
<evidence type="ECO:0000313" key="6">
    <source>
        <dbReference type="Proteomes" id="UP000480122"/>
    </source>
</evidence>
<dbReference type="Pfam" id="PF12840">
    <property type="entry name" value="HTH_20"/>
    <property type="match status" value="1"/>
</dbReference>
<organism evidence="5 6">
    <name type="scientific">Agromyces luteolus</name>
    <dbReference type="NCBI Taxonomy" id="88373"/>
    <lineage>
        <taxon>Bacteria</taxon>
        <taxon>Bacillati</taxon>
        <taxon>Actinomycetota</taxon>
        <taxon>Actinomycetes</taxon>
        <taxon>Micrococcales</taxon>
        <taxon>Microbacteriaceae</taxon>
        <taxon>Agromyces</taxon>
    </lineage>
</organism>
<protein>
    <submittedName>
        <fullName evidence="5">Metalloregulator ArsR/SmtB family transcription factor</fullName>
    </submittedName>
</protein>
<keyword evidence="6" id="KW-1185">Reference proteome</keyword>
<dbReference type="InterPro" id="IPR001845">
    <property type="entry name" value="HTH_ArsR_DNA-bd_dom"/>
</dbReference>
<name>A0A7C9LUI2_9MICO</name>
<keyword evidence="3" id="KW-0804">Transcription</keyword>
<dbReference type="SUPFAM" id="SSF46785">
    <property type="entry name" value="Winged helix' DNA-binding domain"/>
    <property type="match status" value="1"/>
</dbReference>
<dbReference type="Proteomes" id="UP000480122">
    <property type="component" value="Unassembled WGS sequence"/>
</dbReference>
<accession>A0A7C9LUI2</accession>
<dbReference type="OrthoDB" id="3628603at2"/>
<dbReference type="GO" id="GO:0003677">
    <property type="term" value="F:DNA binding"/>
    <property type="evidence" value="ECO:0007669"/>
    <property type="project" value="UniProtKB-KW"/>
</dbReference>
<dbReference type="PANTHER" id="PTHR33154:SF33">
    <property type="entry name" value="TRANSCRIPTIONAL REPRESSOR SDPR"/>
    <property type="match status" value="1"/>
</dbReference>
<dbReference type="PANTHER" id="PTHR33154">
    <property type="entry name" value="TRANSCRIPTIONAL REGULATOR, ARSR FAMILY"/>
    <property type="match status" value="1"/>
</dbReference>
<evidence type="ECO:0000256" key="2">
    <source>
        <dbReference type="ARBA" id="ARBA00023125"/>
    </source>
</evidence>
<dbReference type="NCBIfam" id="NF033788">
    <property type="entry name" value="HTH_metalloreg"/>
    <property type="match status" value="1"/>
</dbReference>
<comment type="caution">
    <text evidence="5">The sequence shown here is derived from an EMBL/GenBank/DDBJ whole genome shotgun (WGS) entry which is preliminary data.</text>
</comment>
<dbReference type="CDD" id="cd00090">
    <property type="entry name" value="HTH_ARSR"/>
    <property type="match status" value="1"/>
</dbReference>
<keyword evidence="1" id="KW-0805">Transcription regulation</keyword>
<sequence length="116" mass="12793">MDAFHALADATRRRLLERLAGGPRSAGDLAAGLPMSRPAVSKHLGLLLESGLVEVEPVGRLRHYRLRREALAVVRRFLDVLEQPPIPSEAFAALDLEVRRTTRDTAAEPHRGQEIA</sequence>
<evidence type="ECO:0000256" key="3">
    <source>
        <dbReference type="ARBA" id="ARBA00023163"/>
    </source>
</evidence>
<gene>
    <name evidence="5" type="ORF">GLX25_03180</name>
</gene>
<dbReference type="AlphaFoldDB" id="A0A7C9LUI2"/>